<evidence type="ECO:0000313" key="1">
    <source>
        <dbReference type="EMBL" id="SDO83664.1"/>
    </source>
</evidence>
<evidence type="ECO:0008006" key="3">
    <source>
        <dbReference type="Google" id="ProtNLM"/>
    </source>
</evidence>
<sequence length="307" mass="35233">MIETDIPDDTIVRRYLTPLKFEYLIKNKSLYMSSYSGFSDLLEGGITAEDYIRNSNEPDLLSAVDDILGCIGDRNGYDERRQRSAELVSELRARKFKTIFGHESRDNYEAYLKDAKNWLYACCLHTYDYECHAMWEIYGKEKHPYRGSLFDLPEGAGFCIETTIGRFKENILPLEGHKFALSMVDYINHSDASATENPLHQFTRKARYFEFEKEVRLIAWPDREDIVFSYKFEQSSVNNVGQVSPSIKNMNRFISRIIFSPGMPDDCVGAVTQVCRAQGLTCDMAKSGLDEKPLLDVYGYLAANPKT</sequence>
<proteinExistence type="predicted"/>
<accession>A0ABY0S5M0</accession>
<keyword evidence="2" id="KW-1185">Reference proteome</keyword>
<evidence type="ECO:0000313" key="2">
    <source>
        <dbReference type="Proteomes" id="UP000181903"/>
    </source>
</evidence>
<dbReference type="GeneID" id="66764097"/>
<dbReference type="Proteomes" id="UP000181903">
    <property type="component" value="Chromosome I"/>
</dbReference>
<name>A0ABY0S5M0_9PSED</name>
<reference evidence="1 2" key="1">
    <citation type="submission" date="2016-10" db="EMBL/GenBank/DDBJ databases">
        <authorList>
            <person name="Varghese N."/>
            <person name="Submissions S."/>
        </authorList>
    </citation>
    <scope>NUCLEOTIDE SEQUENCE [LARGE SCALE GENOMIC DNA]</scope>
    <source>
        <strain evidence="1 2">BS2776</strain>
    </source>
</reference>
<dbReference type="RefSeq" id="WP_060550072.1">
    <property type="nucleotide sequence ID" value="NZ_JYLI01000022.1"/>
</dbReference>
<protein>
    <recommendedName>
        <fullName evidence="3">DUF2971 domain-containing protein</fullName>
    </recommendedName>
</protein>
<organism evidence="1 2">
    <name type="scientific">Pseudomonas poae</name>
    <dbReference type="NCBI Taxonomy" id="200451"/>
    <lineage>
        <taxon>Bacteria</taxon>
        <taxon>Pseudomonadati</taxon>
        <taxon>Pseudomonadota</taxon>
        <taxon>Gammaproteobacteria</taxon>
        <taxon>Pseudomonadales</taxon>
        <taxon>Pseudomonadaceae</taxon>
        <taxon>Pseudomonas</taxon>
    </lineage>
</organism>
<gene>
    <name evidence="1" type="ORF">SAMN04490208_5121</name>
</gene>
<dbReference type="EMBL" id="LT629706">
    <property type="protein sequence ID" value="SDO83664.1"/>
    <property type="molecule type" value="Genomic_DNA"/>
</dbReference>